<reference evidence="2 3" key="1">
    <citation type="submission" date="2016-07" db="EMBL/GenBank/DDBJ databases">
        <title>Draft genome of the white-rot fungus Obba rivulosa 3A-2.</title>
        <authorList>
            <consortium name="DOE Joint Genome Institute"/>
            <person name="Miettinen O."/>
            <person name="Riley R."/>
            <person name="Acob R."/>
            <person name="Barry K."/>
            <person name="Cullen D."/>
            <person name="De Vries R."/>
            <person name="Hainaut M."/>
            <person name="Hatakka A."/>
            <person name="Henrissat B."/>
            <person name="Hilden K."/>
            <person name="Kuo R."/>
            <person name="Labutti K."/>
            <person name="Lipzen A."/>
            <person name="Makela M.R."/>
            <person name="Sandor L."/>
            <person name="Spatafora J.W."/>
            <person name="Grigoriev I.V."/>
            <person name="Hibbett D.S."/>
        </authorList>
    </citation>
    <scope>NUCLEOTIDE SEQUENCE [LARGE SCALE GENOMIC DNA]</scope>
    <source>
        <strain evidence="2 3">3A-2</strain>
    </source>
</reference>
<dbReference type="AlphaFoldDB" id="A0A8E2B0F0"/>
<organism evidence="2 3">
    <name type="scientific">Obba rivulosa</name>
    <dbReference type="NCBI Taxonomy" id="1052685"/>
    <lineage>
        <taxon>Eukaryota</taxon>
        <taxon>Fungi</taxon>
        <taxon>Dikarya</taxon>
        <taxon>Basidiomycota</taxon>
        <taxon>Agaricomycotina</taxon>
        <taxon>Agaricomycetes</taxon>
        <taxon>Polyporales</taxon>
        <taxon>Gelatoporiaceae</taxon>
        <taxon>Obba</taxon>
    </lineage>
</organism>
<dbReference type="EMBL" id="KV722385">
    <property type="protein sequence ID" value="OCH91442.1"/>
    <property type="molecule type" value="Genomic_DNA"/>
</dbReference>
<feature type="chain" id="PRO_5034395297" description="Dirigent protein" evidence="1">
    <location>
        <begin position="23"/>
        <end position="167"/>
    </location>
</feature>
<keyword evidence="1" id="KW-0732">Signal</keyword>
<evidence type="ECO:0008006" key="4">
    <source>
        <dbReference type="Google" id="ProtNLM"/>
    </source>
</evidence>
<evidence type="ECO:0000256" key="1">
    <source>
        <dbReference type="SAM" id="SignalP"/>
    </source>
</evidence>
<dbReference type="Proteomes" id="UP000250043">
    <property type="component" value="Unassembled WGS sequence"/>
</dbReference>
<sequence>MSFSFILVLVAQVACLFLPVAAAPGAVPAPTLDPLFSGSLTVDLVTLIDGPIGGRVSAKITDGVLFNPNGTLAATVVPGTGIGNGILADDGIFLASIMFTVQFAADNTYAYVAVQGVGKQFVQDLGYVHIETDSEVWDNLNSHFIVGNVTFPKVGPSIMNAYIVADA</sequence>
<gene>
    <name evidence="2" type="ORF">OBBRIDRAFT_803297</name>
</gene>
<feature type="signal peptide" evidence="1">
    <location>
        <begin position="1"/>
        <end position="22"/>
    </location>
</feature>
<dbReference type="Gene3D" id="2.40.160.20">
    <property type="match status" value="1"/>
</dbReference>
<proteinExistence type="predicted"/>
<evidence type="ECO:0000313" key="3">
    <source>
        <dbReference type="Proteomes" id="UP000250043"/>
    </source>
</evidence>
<name>A0A8E2B0F0_9APHY</name>
<evidence type="ECO:0000313" key="2">
    <source>
        <dbReference type="EMBL" id="OCH91442.1"/>
    </source>
</evidence>
<keyword evidence="3" id="KW-1185">Reference proteome</keyword>
<protein>
    <recommendedName>
        <fullName evidence="4">Dirigent protein</fullName>
    </recommendedName>
</protein>
<dbReference type="OrthoDB" id="5231894at2759"/>
<accession>A0A8E2B0F0</accession>